<dbReference type="EMBL" id="BKCJ010000294">
    <property type="protein sequence ID" value="GEU31869.1"/>
    <property type="molecule type" value="Genomic_DNA"/>
</dbReference>
<protein>
    <submittedName>
        <fullName evidence="2">Uncharacterized protein</fullName>
    </submittedName>
</protein>
<dbReference type="AlphaFoldDB" id="A0A6L2J4C5"/>
<evidence type="ECO:0000313" key="2">
    <source>
        <dbReference type="EMBL" id="GEU31869.1"/>
    </source>
</evidence>
<name>A0A6L2J4C5_TANCI</name>
<proteinExistence type="predicted"/>
<organism evidence="2">
    <name type="scientific">Tanacetum cinerariifolium</name>
    <name type="common">Dalmatian daisy</name>
    <name type="synonym">Chrysanthemum cinerariifolium</name>
    <dbReference type="NCBI Taxonomy" id="118510"/>
    <lineage>
        <taxon>Eukaryota</taxon>
        <taxon>Viridiplantae</taxon>
        <taxon>Streptophyta</taxon>
        <taxon>Embryophyta</taxon>
        <taxon>Tracheophyta</taxon>
        <taxon>Spermatophyta</taxon>
        <taxon>Magnoliopsida</taxon>
        <taxon>eudicotyledons</taxon>
        <taxon>Gunneridae</taxon>
        <taxon>Pentapetalae</taxon>
        <taxon>asterids</taxon>
        <taxon>campanulids</taxon>
        <taxon>Asterales</taxon>
        <taxon>Asteraceae</taxon>
        <taxon>Asteroideae</taxon>
        <taxon>Anthemideae</taxon>
        <taxon>Anthemidinae</taxon>
        <taxon>Tanacetum</taxon>
    </lineage>
</organism>
<evidence type="ECO:0000256" key="1">
    <source>
        <dbReference type="SAM" id="MobiDB-lite"/>
    </source>
</evidence>
<gene>
    <name evidence="2" type="ORF">Tci_003847</name>
</gene>
<feature type="region of interest" description="Disordered" evidence="1">
    <location>
        <begin position="1"/>
        <end position="27"/>
    </location>
</feature>
<reference evidence="2" key="1">
    <citation type="journal article" date="2019" name="Sci. Rep.">
        <title>Draft genome of Tanacetum cinerariifolium, the natural source of mosquito coil.</title>
        <authorList>
            <person name="Yamashiro T."/>
            <person name="Shiraishi A."/>
            <person name="Satake H."/>
            <person name="Nakayama K."/>
        </authorList>
    </citation>
    <scope>NUCLEOTIDE SEQUENCE</scope>
</reference>
<accession>A0A6L2J4C5</accession>
<sequence>MGRKHGQAPSFSSRPADQPIDVGSPSVDHLTIVVDDDQVESSSFSKDKDVSGFELAVVAKGCSRKSVVIATLAILNNLIGQKERDKYSKGLD</sequence>
<comment type="caution">
    <text evidence="2">The sequence shown here is derived from an EMBL/GenBank/DDBJ whole genome shotgun (WGS) entry which is preliminary data.</text>
</comment>